<feature type="signal peptide" evidence="1">
    <location>
        <begin position="1"/>
        <end position="33"/>
    </location>
</feature>
<keyword evidence="3" id="KW-1185">Reference proteome</keyword>
<comment type="caution">
    <text evidence="2">The sequence shown here is derived from an EMBL/GenBank/DDBJ whole genome shotgun (WGS) entry which is preliminary data.</text>
</comment>
<feature type="chain" id="PRO_5047517271" evidence="1">
    <location>
        <begin position="34"/>
        <end position="294"/>
    </location>
</feature>
<dbReference type="Proteomes" id="UP001628091">
    <property type="component" value="Unassembled WGS sequence"/>
</dbReference>
<dbReference type="PANTHER" id="PTHR39189:SF1">
    <property type="entry name" value="UPF0173 METAL-DEPENDENT HYDROLASE YTKL"/>
    <property type="match status" value="1"/>
</dbReference>
<dbReference type="Pfam" id="PF13483">
    <property type="entry name" value="Lactamase_B_3"/>
    <property type="match status" value="1"/>
</dbReference>
<reference evidence="2 3" key="1">
    <citation type="submission" date="2024-10" db="EMBL/GenBank/DDBJ databases">
        <title>Isolation, draft genome sequencing and identification of Phyllobacterium sp. NSA23, isolated from leaf soil.</title>
        <authorList>
            <person name="Akita H."/>
        </authorList>
    </citation>
    <scope>NUCLEOTIDE SEQUENCE [LARGE SCALE GENOMIC DNA]</scope>
    <source>
        <strain evidence="2 3">NSA23</strain>
    </source>
</reference>
<proteinExistence type="predicted"/>
<dbReference type="SUPFAM" id="SSF56281">
    <property type="entry name" value="Metallo-hydrolase/oxidoreductase"/>
    <property type="match status" value="1"/>
</dbReference>
<dbReference type="Gene3D" id="3.60.15.10">
    <property type="entry name" value="Ribonuclease Z/Hydroxyacylglutathione hydrolase-like"/>
    <property type="match status" value="1"/>
</dbReference>
<keyword evidence="1" id="KW-0732">Signal</keyword>
<evidence type="ECO:0000256" key="1">
    <source>
        <dbReference type="SAM" id="SignalP"/>
    </source>
</evidence>
<name>A0ABQ0H2U3_9HYPH</name>
<dbReference type="PANTHER" id="PTHR39189">
    <property type="entry name" value="UPF0173 METAL-DEPENDENT HYDROLASE YTKL"/>
    <property type="match status" value="1"/>
</dbReference>
<accession>A0ABQ0H2U3</accession>
<dbReference type="InterPro" id="IPR036866">
    <property type="entry name" value="RibonucZ/Hydroxyglut_hydro"/>
</dbReference>
<dbReference type="RefSeq" id="WP_407865718.1">
    <property type="nucleotide sequence ID" value="NZ_BAAFZP010000001.1"/>
</dbReference>
<sequence>MPNILKAVLQQIRQRWRPALLAMALAVAGTASARTQPLGTEGDPVPSQCLAMAQSLPGAIYARFDPPADTLKPLKIAGEPGVVRITYVTHSTYLIETPEGIRIATDYAGWAGEGPAPDVVTMNKAHSSHNTDYPDPAIRHVLRGWNPEGGPARHALTVGDVYIRNVTTDIRSGAGMEKDGNSIFIFETANLCIGHLGHLHHPLTPQHFAAIGRLDIVMVPVDGGLTMSQERMSEVMKRLQASIVLPMHRFAMPMDRFIALMGEGFTADYRDSDTMEISLSTLPRRPTVVVLQGT</sequence>
<protein>
    <submittedName>
        <fullName evidence="2">MBL fold metallo-hydrolase</fullName>
    </submittedName>
</protein>
<dbReference type="EMBL" id="BAAFZP010000001">
    <property type="protein sequence ID" value="GAB1583242.1"/>
    <property type="molecule type" value="Genomic_DNA"/>
</dbReference>
<evidence type="ECO:0000313" key="2">
    <source>
        <dbReference type="EMBL" id="GAB1583242.1"/>
    </source>
</evidence>
<gene>
    <name evidence="2" type="ORF">PPNSA23_31850</name>
</gene>
<organism evidence="2 3">
    <name type="scientific">Phyllobacterium phragmitis</name>
    <dbReference type="NCBI Taxonomy" id="2670329"/>
    <lineage>
        <taxon>Bacteria</taxon>
        <taxon>Pseudomonadati</taxon>
        <taxon>Pseudomonadota</taxon>
        <taxon>Alphaproteobacteria</taxon>
        <taxon>Hyphomicrobiales</taxon>
        <taxon>Phyllobacteriaceae</taxon>
        <taxon>Phyllobacterium</taxon>
    </lineage>
</organism>
<evidence type="ECO:0000313" key="3">
    <source>
        <dbReference type="Proteomes" id="UP001628091"/>
    </source>
</evidence>